<evidence type="ECO:0000313" key="3">
    <source>
        <dbReference type="Proteomes" id="UP001596302"/>
    </source>
</evidence>
<protein>
    <recommendedName>
        <fullName evidence="4">ATP-grasp target RiPP</fullName>
    </recommendedName>
</protein>
<feature type="region of interest" description="Disordered" evidence="1">
    <location>
        <begin position="50"/>
        <end position="71"/>
    </location>
</feature>
<organism evidence="2 3">
    <name type="scientific">Pseudonocardia hispaniensis</name>
    <dbReference type="NCBI Taxonomy" id="904933"/>
    <lineage>
        <taxon>Bacteria</taxon>
        <taxon>Bacillati</taxon>
        <taxon>Actinomycetota</taxon>
        <taxon>Actinomycetes</taxon>
        <taxon>Pseudonocardiales</taxon>
        <taxon>Pseudonocardiaceae</taxon>
        <taxon>Pseudonocardia</taxon>
    </lineage>
</organism>
<evidence type="ECO:0000313" key="2">
    <source>
        <dbReference type="EMBL" id="MFC5996967.1"/>
    </source>
</evidence>
<accession>A0ABW1J948</accession>
<gene>
    <name evidence="2" type="ORF">ACFQE5_22405</name>
</gene>
<dbReference type="RefSeq" id="WP_379587848.1">
    <property type="nucleotide sequence ID" value="NZ_JBHSQW010000044.1"/>
</dbReference>
<evidence type="ECO:0008006" key="4">
    <source>
        <dbReference type="Google" id="ProtNLM"/>
    </source>
</evidence>
<dbReference type="EMBL" id="JBHSQW010000044">
    <property type="protein sequence ID" value="MFC5996967.1"/>
    <property type="molecule type" value="Genomic_DNA"/>
</dbReference>
<keyword evidence="3" id="KW-1185">Reference proteome</keyword>
<sequence>MDSPIYRQLSGETLIDVPEYGPAHTVALPPVGYPDPGPELHTYPVAVTAGEQDHSDPWRWAGDEADAPGEV</sequence>
<evidence type="ECO:0000256" key="1">
    <source>
        <dbReference type="SAM" id="MobiDB-lite"/>
    </source>
</evidence>
<dbReference type="Proteomes" id="UP001596302">
    <property type="component" value="Unassembled WGS sequence"/>
</dbReference>
<name>A0ABW1J948_9PSEU</name>
<proteinExistence type="predicted"/>
<reference evidence="3" key="1">
    <citation type="journal article" date="2019" name="Int. J. Syst. Evol. Microbiol.">
        <title>The Global Catalogue of Microorganisms (GCM) 10K type strain sequencing project: providing services to taxonomists for standard genome sequencing and annotation.</title>
        <authorList>
            <consortium name="The Broad Institute Genomics Platform"/>
            <consortium name="The Broad Institute Genome Sequencing Center for Infectious Disease"/>
            <person name="Wu L."/>
            <person name="Ma J."/>
        </authorList>
    </citation>
    <scope>NUCLEOTIDE SEQUENCE [LARGE SCALE GENOMIC DNA]</scope>
    <source>
        <strain evidence="3">CCM 8391</strain>
    </source>
</reference>
<comment type="caution">
    <text evidence="2">The sequence shown here is derived from an EMBL/GenBank/DDBJ whole genome shotgun (WGS) entry which is preliminary data.</text>
</comment>